<keyword evidence="1" id="KW-1133">Transmembrane helix</keyword>
<name>A0A1X1QW87_MYCFA</name>
<feature type="non-terminal residue" evidence="2">
    <location>
        <position position="1"/>
    </location>
</feature>
<keyword evidence="1" id="KW-0472">Membrane</keyword>
<proteinExistence type="predicted"/>
<evidence type="ECO:0000256" key="1">
    <source>
        <dbReference type="SAM" id="Phobius"/>
    </source>
</evidence>
<keyword evidence="1" id="KW-0812">Transmembrane</keyword>
<evidence type="ECO:0000313" key="2">
    <source>
        <dbReference type="EMBL" id="ORU95637.1"/>
    </source>
</evidence>
<evidence type="ECO:0008006" key="4">
    <source>
        <dbReference type="Google" id="ProtNLM"/>
    </source>
</evidence>
<organism evidence="2 3">
    <name type="scientific">Mycolicibacterium fallax</name>
    <name type="common">Mycobacterium fallax</name>
    <dbReference type="NCBI Taxonomy" id="1793"/>
    <lineage>
        <taxon>Bacteria</taxon>
        <taxon>Bacillati</taxon>
        <taxon>Actinomycetota</taxon>
        <taxon>Actinomycetes</taxon>
        <taxon>Mycobacteriales</taxon>
        <taxon>Mycobacteriaceae</taxon>
        <taxon>Mycolicibacterium</taxon>
    </lineage>
</organism>
<reference evidence="2 3" key="1">
    <citation type="submission" date="2016-01" db="EMBL/GenBank/DDBJ databases">
        <title>The new phylogeny of the genus Mycobacterium.</title>
        <authorList>
            <person name="Tarcisio F."/>
            <person name="Conor M."/>
            <person name="Antonella G."/>
            <person name="Elisabetta G."/>
            <person name="Giulia F.S."/>
            <person name="Sara T."/>
            <person name="Anna F."/>
            <person name="Clotilde B."/>
            <person name="Roberto B."/>
            <person name="Veronica D.S."/>
            <person name="Fabio R."/>
            <person name="Monica P."/>
            <person name="Olivier J."/>
            <person name="Enrico T."/>
            <person name="Nicola S."/>
        </authorList>
    </citation>
    <scope>NUCLEOTIDE SEQUENCE [LARGE SCALE GENOMIC DNA]</scope>
    <source>
        <strain evidence="2 3">DSM 44179</strain>
    </source>
</reference>
<dbReference type="EMBL" id="LQOJ01000081">
    <property type="protein sequence ID" value="ORU95637.1"/>
    <property type="molecule type" value="Genomic_DNA"/>
</dbReference>
<dbReference type="AlphaFoldDB" id="A0A1X1QW87"/>
<evidence type="ECO:0000313" key="3">
    <source>
        <dbReference type="Proteomes" id="UP000193484"/>
    </source>
</evidence>
<feature type="transmembrane region" description="Helical" evidence="1">
    <location>
        <begin position="20"/>
        <end position="42"/>
    </location>
</feature>
<protein>
    <recommendedName>
        <fullName evidence="4">Mammalian cell entry protein</fullName>
    </recommendedName>
</protein>
<gene>
    <name evidence="2" type="ORF">AWC04_19905</name>
</gene>
<keyword evidence="3" id="KW-1185">Reference proteome</keyword>
<dbReference type="RefSeq" id="WP_085101143.1">
    <property type="nucleotide sequence ID" value="NZ_LQOJ01000081.1"/>
</dbReference>
<comment type="caution">
    <text evidence="2">The sequence shown here is derived from an EMBL/GenBank/DDBJ whole genome shotgun (WGS) entry which is preliminary data.</text>
</comment>
<accession>A0A1X1QW87</accession>
<dbReference type="Proteomes" id="UP000193484">
    <property type="component" value="Unassembled WGS sequence"/>
</dbReference>
<sequence length="184" mass="19522">ETPEPNAPRPTRQLSVSVRTLAVGTVLAALVLAVGVLSWLYLDARGELTAAASRDADRERAQQVAIDYAVGAARMDHRDLSDWKIRLVAGASPELSARLGEAADSMEQILTPLRWESTAKPVAAIVRSEAGDRYVVDAFVSVLTKTAQAPQGLQSTATYSITVDPQRGWAITDVGGIDAALGGR</sequence>